<protein>
    <submittedName>
        <fullName evidence="2">Uncharacterized protein</fullName>
    </submittedName>
</protein>
<proteinExistence type="predicted"/>
<accession>A0A8T0GL82</accession>
<comment type="caution">
    <text evidence="2">The sequence shown here is derived from an EMBL/GenBank/DDBJ whole genome shotgun (WGS) entry which is preliminary data.</text>
</comment>
<evidence type="ECO:0000313" key="3">
    <source>
        <dbReference type="Proteomes" id="UP000822688"/>
    </source>
</evidence>
<dbReference type="EMBL" id="CM026431">
    <property type="protein sequence ID" value="KAG0558994.1"/>
    <property type="molecule type" value="Genomic_DNA"/>
</dbReference>
<reference evidence="2" key="1">
    <citation type="submission" date="2020-06" db="EMBL/GenBank/DDBJ databases">
        <title>WGS assembly of Ceratodon purpureus strain R40.</title>
        <authorList>
            <person name="Carey S.B."/>
            <person name="Jenkins J."/>
            <person name="Shu S."/>
            <person name="Lovell J.T."/>
            <person name="Sreedasyam A."/>
            <person name="Maumus F."/>
            <person name="Tiley G.P."/>
            <person name="Fernandez-Pozo N."/>
            <person name="Barry K."/>
            <person name="Chen C."/>
            <person name="Wang M."/>
            <person name="Lipzen A."/>
            <person name="Daum C."/>
            <person name="Saski C.A."/>
            <person name="Payton A.C."/>
            <person name="Mcbreen J.C."/>
            <person name="Conrad R.E."/>
            <person name="Kollar L.M."/>
            <person name="Olsson S."/>
            <person name="Huttunen S."/>
            <person name="Landis J.B."/>
            <person name="Wickett N.J."/>
            <person name="Johnson M.G."/>
            <person name="Rensing S.A."/>
            <person name="Grimwood J."/>
            <person name="Schmutz J."/>
            <person name="Mcdaniel S.F."/>
        </authorList>
    </citation>
    <scope>NUCLEOTIDE SEQUENCE</scope>
    <source>
        <strain evidence="2">R40</strain>
    </source>
</reference>
<feature type="region of interest" description="Disordered" evidence="1">
    <location>
        <begin position="50"/>
        <end position="87"/>
    </location>
</feature>
<sequence length="195" mass="22486">MFTSSAHPKVLKIQLQTWPPSEMLTIRSPRWKQYPNPTVHFCTTFTSKHHVPSTHRRTNVSSLNNPRAVARPHGGPPGYKNMRSTRPHFTPRLCSRRTLQLSSTACEPLYFHTSNRSVGIIDTQRRNNVLCIHKRRKTVVHSEGRRAQQYIKVSLAIDKVRSRICRIPEAECHYSWSTMIPPLGRPGPVSRRTTF</sequence>
<name>A0A8T0GL82_CERPU</name>
<keyword evidence="3" id="KW-1185">Reference proteome</keyword>
<dbReference type="Proteomes" id="UP000822688">
    <property type="component" value="Chromosome 10"/>
</dbReference>
<evidence type="ECO:0000256" key="1">
    <source>
        <dbReference type="SAM" id="MobiDB-lite"/>
    </source>
</evidence>
<organism evidence="2 3">
    <name type="scientific">Ceratodon purpureus</name>
    <name type="common">Fire moss</name>
    <name type="synonym">Dicranum purpureum</name>
    <dbReference type="NCBI Taxonomy" id="3225"/>
    <lineage>
        <taxon>Eukaryota</taxon>
        <taxon>Viridiplantae</taxon>
        <taxon>Streptophyta</taxon>
        <taxon>Embryophyta</taxon>
        <taxon>Bryophyta</taxon>
        <taxon>Bryophytina</taxon>
        <taxon>Bryopsida</taxon>
        <taxon>Dicranidae</taxon>
        <taxon>Pseudoditrichales</taxon>
        <taxon>Ditrichaceae</taxon>
        <taxon>Ceratodon</taxon>
    </lineage>
</organism>
<gene>
    <name evidence="2" type="ORF">KC19_10G070800</name>
</gene>
<evidence type="ECO:0000313" key="2">
    <source>
        <dbReference type="EMBL" id="KAG0558994.1"/>
    </source>
</evidence>
<dbReference type="AlphaFoldDB" id="A0A8T0GL82"/>